<dbReference type="InterPro" id="IPR014729">
    <property type="entry name" value="Rossmann-like_a/b/a_fold"/>
</dbReference>
<evidence type="ECO:0000313" key="2">
    <source>
        <dbReference type="Proteomes" id="UP000504608"/>
    </source>
</evidence>
<dbReference type="Gene3D" id="3.40.50.620">
    <property type="entry name" value="HUPs"/>
    <property type="match status" value="1"/>
</dbReference>
<dbReference type="KEGG" id="cmax:111481298"/>
<dbReference type="GO" id="GO:0003677">
    <property type="term" value="F:DNA binding"/>
    <property type="evidence" value="ECO:0007669"/>
    <property type="project" value="TreeGrafter"/>
</dbReference>
<accession>A0A6J1J4Q9</accession>
<sequence length="133" mass="14685">MDRIAEQLFRRYSSPSSSGVKRGKGIALVWFRNGLRVLDSEALYKAWVSPEAVLPVYSADPRSFGFTCYFGFPKTGAMRAQFIVECLALTCLFNNGKPEEILPSLAKALGAHTVVKGMRFIGGEKAGLSRIYE</sequence>
<reference evidence="3" key="1">
    <citation type="submission" date="2025-08" db="UniProtKB">
        <authorList>
            <consortium name="RefSeq"/>
        </authorList>
    </citation>
    <scope>IDENTIFICATION</scope>
    <source>
        <tissue evidence="3">Young leaves</tissue>
    </source>
</reference>
<feature type="domain" description="Photolyase/cryptochrome alpha/beta" evidence="1">
    <location>
        <begin position="25"/>
        <end position="133"/>
    </location>
</feature>
<protein>
    <submittedName>
        <fullName evidence="3">Cryptochrome DASH, chloroplastic/mitochondrial-like</fullName>
    </submittedName>
</protein>
<dbReference type="InterPro" id="IPR036155">
    <property type="entry name" value="Crypto/Photolyase_N_sf"/>
</dbReference>
<evidence type="ECO:0000259" key="1">
    <source>
        <dbReference type="PROSITE" id="PS51645"/>
    </source>
</evidence>
<dbReference type="PANTHER" id="PTHR11455">
    <property type="entry name" value="CRYPTOCHROME"/>
    <property type="match status" value="1"/>
</dbReference>
<dbReference type="AlphaFoldDB" id="A0A6J1J4Q9"/>
<dbReference type="RefSeq" id="XP_022982494.1">
    <property type="nucleotide sequence ID" value="XM_023126726.1"/>
</dbReference>
<name>A0A6J1J4Q9_CUCMA</name>
<dbReference type="GO" id="GO:0071949">
    <property type="term" value="F:FAD binding"/>
    <property type="evidence" value="ECO:0007669"/>
    <property type="project" value="TreeGrafter"/>
</dbReference>
<dbReference type="InterPro" id="IPR006050">
    <property type="entry name" value="DNA_photolyase_N"/>
</dbReference>
<dbReference type="GO" id="GO:0003904">
    <property type="term" value="F:deoxyribodipyrimidine photo-lyase activity"/>
    <property type="evidence" value="ECO:0007669"/>
    <property type="project" value="TreeGrafter"/>
</dbReference>
<dbReference type="SUPFAM" id="SSF52425">
    <property type="entry name" value="Cryptochrome/photolyase, N-terminal domain"/>
    <property type="match status" value="1"/>
</dbReference>
<dbReference type="GeneID" id="111481298"/>
<proteinExistence type="predicted"/>
<dbReference type="OrthoDB" id="1186817at2759"/>
<dbReference type="Pfam" id="PF00875">
    <property type="entry name" value="DNA_photolyase"/>
    <property type="match status" value="1"/>
</dbReference>
<dbReference type="InterPro" id="IPR002081">
    <property type="entry name" value="Cryptochrome/DNA_photolyase_1"/>
</dbReference>
<dbReference type="GO" id="GO:0000719">
    <property type="term" value="P:photoreactive repair"/>
    <property type="evidence" value="ECO:0007669"/>
    <property type="project" value="TreeGrafter"/>
</dbReference>
<dbReference type="PANTHER" id="PTHR11455:SF22">
    <property type="entry name" value="CRYPTOCHROME DASH"/>
    <property type="match status" value="1"/>
</dbReference>
<dbReference type="PROSITE" id="PS51645">
    <property type="entry name" value="PHR_CRY_ALPHA_BETA"/>
    <property type="match status" value="1"/>
</dbReference>
<keyword evidence="2" id="KW-1185">Reference proteome</keyword>
<gene>
    <name evidence="3" type="primary">LOC111481298</name>
</gene>
<organism evidence="2 3">
    <name type="scientific">Cucurbita maxima</name>
    <name type="common">Pumpkin</name>
    <name type="synonym">Winter squash</name>
    <dbReference type="NCBI Taxonomy" id="3661"/>
    <lineage>
        <taxon>Eukaryota</taxon>
        <taxon>Viridiplantae</taxon>
        <taxon>Streptophyta</taxon>
        <taxon>Embryophyta</taxon>
        <taxon>Tracheophyta</taxon>
        <taxon>Spermatophyta</taxon>
        <taxon>Magnoliopsida</taxon>
        <taxon>eudicotyledons</taxon>
        <taxon>Gunneridae</taxon>
        <taxon>Pentapetalae</taxon>
        <taxon>rosids</taxon>
        <taxon>fabids</taxon>
        <taxon>Cucurbitales</taxon>
        <taxon>Cucurbitaceae</taxon>
        <taxon>Cucurbiteae</taxon>
        <taxon>Cucurbita</taxon>
    </lineage>
</organism>
<dbReference type="Proteomes" id="UP000504608">
    <property type="component" value="Unplaced"/>
</dbReference>
<evidence type="ECO:0000313" key="3">
    <source>
        <dbReference type="RefSeq" id="XP_022982494.1"/>
    </source>
</evidence>